<dbReference type="PIRSF" id="PIRSF001439">
    <property type="entry name" value="CryM"/>
    <property type="match status" value="1"/>
</dbReference>
<dbReference type="InterPro" id="IPR036291">
    <property type="entry name" value="NAD(P)-bd_dom_sf"/>
</dbReference>
<dbReference type="InterPro" id="IPR023401">
    <property type="entry name" value="ODC_N"/>
</dbReference>
<dbReference type="PANTHER" id="PTHR13812:SF19">
    <property type="entry name" value="KETIMINE REDUCTASE MU-CRYSTALLIN"/>
    <property type="match status" value="1"/>
</dbReference>
<dbReference type="PANTHER" id="PTHR13812">
    <property type="entry name" value="KETIMINE REDUCTASE MU-CRYSTALLIN"/>
    <property type="match status" value="1"/>
</dbReference>
<evidence type="ECO:0000313" key="1">
    <source>
        <dbReference type="EMBL" id="QDI72558.1"/>
    </source>
</evidence>
<sequence>MPEFSVITGPQVAQVLDGREARVVDLVREAYLAHHDGDSVNPDSYFLRFPQKPEARIIALPAYLGGKAGVAGIKWIASFPHNVRSGLQRASAVLVLNDFETGFPLALLESAAISAARTAASAALAAAALGPDTVRRVGVVGAGPIARTVCRYLAATRGGLPEVRCHDLDAASADRLVDHLRRTHGGDARTGTLSDALDCDLVVLATTAPAPYIHAPEHALRAGQLVLNLSLRDLAPELLLGADNVLDDVEHCLKAATSPHLAEQLTGGRDFVTGTLAGVLRGEVRLDAGRPTVFSPFGLGVLDLAVGHHVYRAAAEDGLLLTMPDFFGDTAR</sequence>
<name>A0A514K1C3_9ACTN</name>
<dbReference type="Gene3D" id="3.40.50.720">
    <property type="entry name" value="NAD(P)-binding Rossmann-like Domain"/>
    <property type="match status" value="1"/>
</dbReference>
<dbReference type="Proteomes" id="UP000316215">
    <property type="component" value="Chromosome"/>
</dbReference>
<keyword evidence="2" id="KW-1185">Reference proteome</keyword>
<dbReference type="Pfam" id="PF02423">
    <property type="entry name" value="OCD_Mu_crystall"/>
    <property type="match status" value="1"/>
</dbReference>
<dbReference type="AlphaFoldDB" id="A0A514K1C3"/>
<evidence type="ECO:0000313" key="2">
    <source>
        <dbReference type="Proteomes" id="UP000316215"/>
    </source>
</evidence>
<dbReference type="GO" id="GO:0019290">
    <property type="term" value="P:siderophore biosynthetic process"/>
    <property type="evidence" value="ECO:0007669"/>
    <property type="project" value="InterPro"/>
</dbReference>
<dbReference type="InterPro" id="IPR023866">
    <property type="entry name" value="SbnB"/>
</dbReference>
<dbReference type="EMBL" id="CP022310">
    <property type="protein sequence ID" value="QDI72558.1"/>
    <property type="molecule type" value="Genomic_DNA"/>
</dbReference>
<dbReference type="NCBIfam" id="TIGR03944">
    <property type="entry name" value="dehyd_SbnB_fam"/>
    <property type="match status" value="1"/>
</dbReference>
<dbReference type="SUPFAM" id="SSF51735">
    <property type="entry name" value="NAD(P)-binding Rossmann-fold domains"/>
    <property type="match status" value="1"/>
</dbReference>
<protein>
    <submittedName>
        <fullName evidence="1">2,3-diaminopropionate biosynthesis protein SbnB</fullName>
    </submittedName>
</protein>
<dbReference type="Gene3D" id="3.30.1780.10">
    <property type="entry name" value="ornithine cyclodeaminase, domain 1"/>
    <property type="match status" value="1"/>
</dbReference>
<dbReference type="GO" id="GO:0005737">
    <property type="term" value="C:cytoplasm"/>
    <property type="evidence" value="ECO:0007669"/>
    <property type="project" value="TreeGrafter"/>
</dbReference>
<gene>
    <name evidence="1" type="ORF">CD934_30570</name>
</gene>
<organism evidence="1 2">
    <name type="scientific">Streptomyces calvus</name>
    <dbReference type="NCBI Taxonomy" id="67282"/>
    <lineage>
        <taxon>Bacteria</taxon>
        <taxon>Bacillati</taxon>
        <taxon>Actinomycetota</taxon>
        <taxon>Actinomycetes</taxon>
        <taxon>Kitasatosporales</taxon>
        <taxon>Streptomycetaceae</taxon>
        <taxon>Streptomyces</taxon>
    </lineage>
</organism>
<dbReference type="InterPro" id="IPR003462">
    <property type="entry name" value="ODC_Mu_crystall"/>
</dbReference>
<dbReference type="GO" id="GO:0016639">
    <property type="term" value="F:oxidoreductase activity, acting on the CH-NH2 group of donors, NAD or NADP as acceptor"/>
    <property type="evidence" value="ECO:0007669"/>
    <property type="project" value="InterPro"/>
</dbReference>
<dbReference type="RefSeq" id="WP_142233700.1">
    <property type="nucleotide sequence ID" value="NZ_CP022310.1"/>
</dbReference>
<dbReference type="KEGG" id="sast:CD934_30570"/>
<accession>A0A514K1C3</accession>
<reference evidence="1 2" key="1">
    <citation type="submission" date="2017-07" db="EMBL/GenBank/DDBJ databases">
        <title>The Complete Genome of Streptomyces asterosporus-ZSY.</title>
        <authorList>
            <person name="Zhang S."/>
        </authorList>
    </citation>
    <scope>NUCLEOTIDE SEQUENCE [LARGE SCALE GENOMIC DNA]</scope>
    <source>
        <strain evidence="1 2">DSM 41452</strain>
    </source>
</reference>
<proteinExistence type="predicted"/>